<evidence type="ECO:0000313" key="3">
    <source>
        <dbReference type="Proteomes" id="UP001430356"/>
    </source>
</evidence>
<evidence type="ECO:0000313" key="2">
    <source>
        <dbReference type="EMBL" id="KAK7200804.1"/>
    </source>
</evidence>
<gene>
    <name evidence="2" type="ORF">NESM_000138800</name>
</gene>
<dbReference type="InterPro" id="IPR036102">
    <property type="entry name" value="OsmC/Ohrsf"/>
</dbReference>
<keyword evidence="3" id="KW-1185">Reference proteome</keyword>
<dbReference type="SUPFAM" id="SSF82784">
    <property type="entry name" value="OsmC-like"/>
    <property type="match status" value="1"/>
</dbReference>
<feature type="compositionally biased region" description="Polar residues" evidence="1">
    <location>
        <begin position="347"/>
        <end position="362"/>
    </location>
</feature>
<feature type="compositionally biased region" description="Basic and acidic residues" evidence="1">
    <location>
        <begin position="227"/>
        <end position="238"/>
    </location>
</feature>
<comment type="caution">
    <text evidence="2">The sequence shown here is derived from an EMBL/GenBank/DDBJ whole genome shotgun (WGS) entry which is preliminary data.</text>
</comment>
<sequence length="362" mass="38191">MYRLTSARRGLLATLAEELKKVPAYLAHRAEGRARPYVDSASNAVEFLKGENPSEDPATREKRRQHKEMYEKILREQAATADAHAAQVRDRLTWKERLQLSLANAKESLAQMTSTKAGAMALLQHCTASHAAEVALEQGIDVRHVQMVLEKSATGGSVGAETVVVGYIDAPAASREEAMAFAEKLHKACPVAHSMHIEWRHGSADARGYSDGPVRSAEELQRDMEQAARELDGAERRSSAGGSPTSATGHGSAAAASSSSPVGEAMPVGMPGSRRVHSARSSRDARGGGGGLHYEEDELHLPGLKRRHSDKARPAAAAEELSAAAAAAATAPTQPPPAPVAEAPQASSGTDNRPTSPPSSSS</sequence>
<organism evidence="2 3">
    <name type="scientific">Novymonas esmeraldas</name>
    <dbReference type="NCBI Taxonomy" id="1808958"/>
    <lineage>
        <taxon>Eukaryota</taxon>
        <taxon>Discoba</taxon>
        <taxon>Euglenozoa</taxon>
        <taxon>Kinetoplastea</taxon>
        <taxon>Metakinetoplastina</taxon>
        <taxon>Trypanosomatida</taxon>
        <taxon>Trypanosomatidae</taxon>
        <taxon>Novymonas</taxon>
    </lineage>
</organism>
<dbReference type="Proteomes" id="UP001430356">
    <property type="component" value="Unassembled WGS sequence"/>
</dbReference>
<feature type="compositionally biased region" description="Low complexity" evidence="1">
    <location>
        <begin position="239"/>
        <end position="261"/>
    </location>
</feature>
<feature type="region of interest" description="Disordered" evidence="1">
    <location>
        <begin position="227"/>
        <end position="362"/>
    </location>
</feature>
<reference evidence="2 3" key="1">
    <citation type="journal article" date="2021" name="MBio">
        <title>A New Model Trypanosomatid, Novymonas esmeraldas: Genomic Perception of Its 'Candidatus Pandoraea novymonadis' Endosymbiont.</title>
        <authorList>
            <person name="Zakharova A."/>
            <person name="Saura A."/>
            <person name="Butenko A."/>
            <person name="Podesvova L."/>
            <person name="Warmusova S."/>
            <person name="Kostygov A.Y."/>
            <person name="Nenarokova A."/>
            <person name="Lukes J."/>
            <person name="Opperdoes F.R."/>
            <person name="Yurchenko V."/>
        </authorList>
    </citation>
    <scope>NUCLEOTIDE SEQUENCE [LARGE SCALE GENOMIC DNA]</scope>
    <source>
        <strain evidence="2 3">E262AT.01</strain>
    </source>
</reference>
<dbReference type="AlphaFoldDB" id="A0AAW0F6H0"/>
<feature type="compositionally biased region" description="Low complexity" evidence="1">
    <location>
        <begin position="314"/>
        <end position="332"/>
    </location>
</feature>
<proteinExistence type="predicted"/>
<protein>
    <submittedName>
        <fullName evidence="2">OsmC-like protein</fullName>
    </submittedName>
</protein>
<evidence type="ECO:0000256" key="1">
    <source>
        <dbReference type="SAM" id="MobiDB-lite"/>
    </source>
</evidence>
<accession>A0AAW0F6H0</accession>
<dbReference type="EMBL" id="JAECZO010000008">
    <property type="protein sequence ID" value="KAK7200804.1"/>
    <property type="molecule type" value="Genomic_DNA"/>
</dbReference>
<name>A0AAW0F6H0_9TRYP</name>